<dbReference type="RefSeq" id="WP_202676621.1">
    <property type="nucleotide sequence ID" value="NZ_CP068595.1"/>
</dbReference>
<gene>
    <name evidence="1" type="ORF">JI735_27235</name>
</gene>
<accession>A0A974PB90</accession>
<dbReference type="KEGG" id="pson:JI735_27235"/>
<dbReference type="AlphaFoldDB" id="A0A974PB90"/>
<dbReference type="EMBL" id="CP068595">
    <property type="protein sequence ID" value="QQZ60183.1"/>
    <property type="molecule type" value="Genomic_DNA"/>
</dbReference>
<reference evidence="1 2" key="1">
    <citation type="submission" date="2021-01" db="EMBL/GenBank/DDBJ databases">
        <title>Whole genome sequence of Paenibacillus sonchi LMG 24727 for comparative genomics.</title>
        <authorList>
            <person name="Lee G."/>
            <person name="Kim M.-J."/>
            <person name="Lim K."/>
            <person name="Shin J.-H."/>
        </authorList>
    </citation>
    <scope>NUCLEOTIDE SEQUENCE [LARGE SCALE GENOMIC DNA]</scope>
    <source>
        <strain evidence="1 2">LMG 24727</strain>
    </source>
</reference>
<evidence type="ECO:0000313" key="1">
    <source>
        <dbReference type="EMBL" id="QQZ60183.1"/>
    </source>
</evidence>
<keyword evidence="2" id="KW-1185">Reference proteome</keyword>
<dbReference type="Proteomes" id="UP000595841">
    <property type="component" value="Chromosome"/>
</dbReference>
<sequence>MIPLNLHATEEAVLTGLAAVPQMWIKQWRKYHATTAQKVMEQAVEWGVKVRLSMEGEVCEFIPARISRNPWEVQGTLLLAKPDRVQEVRLNAADWQEMQLMIPKMRRNSSSA</sequence>
<protein>
    <submittedName>
        <fullName evidence="1">Uncharacterized protein</fullName>
    </submittedName>
</protein>
<organism evidence="1 2">
    <name type="scientific">Paenibacillus sonchi</name>
    <dbReference type="NCBI Taxonomy" id="373687"/>
    <lineage>
        <taxon>Bacteria</taxon>
        <taxon>Bacillati</taxon>
        <taxon>Bacillota</taxon>
        <taxon>Bacilli</taxon>
        <taxon>Bacillales</taxon>
        <taxon>Paenibacillaceae</taxon>
        <taxon>Paenibacillus</taxon>
        <taxon>Paenibacillus sonchi group</taxon>
    </lineage>
</organism>
<proteinExistence type="predicted"/>
<name>A0A974PB90_9BACL</name>
<evidence type="ECO:0000313" key="2">
    <source>
        <dbReference type="Proteomes" id="UP000595841"/>
    </source>
</evidence>